<gene>
    <name evidence="2" type="ORF">MBAV_005641</name>
</gene>
<dbReference type="PANTHER" id="PTHR34235">
    <property type="entry name" value="SLR1203 PROTEIN-RELATED"/>
    <property type="match status" value="1"/>
</dbReference>
<dbReference type="Pfam" id="PF01724">
    <property type="entry name" value="DUF29"/>
    <property type="match status" value="1"/>
</dbReference>
<dbReference type="EMBL" id="LACI01002410">
    <property type="protein sequence ID" value="KJU82160.1"/>
    <property type="molecule type" value="Genomic_DNA"/>
</dbReference>
<organism evidence="2 3">
    <name type="scientific">Candidatus Magnetobacterium bavaricum</name>
    <dbReference type="NCBI Taxonomy" id="29290"/>
    <lineage>
        <taxon>Bacteria</taxon>
        <taxon>Pseudomonadati</taxon>
        <taxon>Nitrospirota</taxon>
        <taxon>Thermodesulfovibrionia</taxon>
        <taxon>Thermodesulfovibrionales</taxon>
        <taxon>Candidatus Magnetobacteriaceae</taxon>
        <taxon>Candidatus Magnetobacterium</taxon>
    </lineage>
</organism>
<keyword evidence="3" id="KW-1185">Reference proteome</keyword>
<dbReference type="InterPro" id="IPR002636">
    <property type="entry name" value="DUF29"/>
</dbReference>
<name>A0A0F3GJQ2_9BACT</name>
<dbReference type="Gene3D" id="1.20.1220.20">
    <property type="entry name" value="Uncharcterised protein PF01724"/>
    <property type="match status" value="1"/>
</dbReference>
<sequence length="180" mass="20446">MDTLTANDTLTASSLPQDSCGRGGCDPLRENRASPPPGRDLYETDFYQWAFHNADLLRQGRFAEIDLENIVEELESMAKNNKRELLSRLTVLIMHLLKWQYQPKLRCGSWTATIGNQRTEIKYLLGDSPSLKHNIETVIAKGFIAAKREFEAETGISAKGLPETCPYTFEQLMDYGFRPE</sequence>
<proteinExistence type="predicted"/>
<dbReference type="PATRIC" id="fig|29290.4.peg.7462"/>
<evidence type="ECO:0000313" key="2">
    <source>
        <dbReference type="EMBL" id="KJU82160.1"/>
    </source>
</evidence>
<feature type="compositionally biased region" description="Polar residues" evidence="1">
    <location>
        <begin position="1"/>
        <end position="17"/>
    </location>
</feature>
<dbReference type="AlphaFoldDB" id="A0A0F3GJQ2"/>
<evidence type="ECO:0000313" key="3">
    <source>
        <dbReference type="Proteomes" id="UP000033423"/>
    </source>
</evidence>
<protein>
    <submittedName>
        <fullName evidence="2">Protein containing DUF29</fullName>
    </submittedName>
</protein>
<reference evidence="2 3" key="1">
    <citation type="submission" date="2015-02" db="EMBL/GenBank/DDBJ databases">
        <title>Single-cell genomics of uncultivated deep-branching MTB reveals a conserved set of magnetosome genes.</title>
        <authorList>
            <person name="Kolinko S."/>
            <person name="Richter M."/>
            <person name="Glockner F.O."/>
            <person name="Brachmann A."/>
            <person name="Schuler D."/>
        </authorList>
    </citation>
    <scope>NUCLEOTIDE SEQUENCE [LARGE SCALE GENOMIC DNA]</scope>
    <source>
        <strain evidence="2">TM-1</strain>
    </source>
</reference>
<dbReference type="Proteomes" id="UP000033423">
    <property type="component" value="Unassembled WGS sequence"/>
</dbReference>
<comment type="caution">
    <text evidence="2">The sequence shown here is derived from an EMBL/GenBank/DDBJ whole genome shotgun (WGS) entry which is preliminary data.</text>
</comment>
<feature type="region of interest" description="Disordered" evidence="1">
    <location>
        <begin position="1"/>
        <end position="38"/>
    </location>
</feature>
<evidence type="ECO:0000256" key="1">
    <source>
        <dbReference type="SAM" id="MobiDB-lite"/>
    </source>
</evidence>
<accession>A0A0F3GJQ2</accession>